<dbReference type="SUPFAM" id="SSF52540">
    <property type="entry name" value="P-loop containing nucleoside triphosphate hydrolases"/>
    <property type="match status" value="1"/>
</dbReference>
<dbReference type="AlphaFoldDB" id="A0A5B9VVN2"/>
<feature type="region of interest" description="Disordered" evidence="1">
    <location>
        <begin position="277"/>
        <end position="297"/>
    </location>
</feature>
<evidence type="ECO:0000313" key="2">
    <source>
        <dbReference type="EMBL" id="QEH32403.1"/>
    </source>
</evidence>
<keyword evidence="3" id="KW-1185">Reference proteome</keyword>
<dbReference type="InterPro" id="IPR027417">
    <property type="entry name" value="P-loop_NTPase"/>
</dbReference>
<accession>A0A5B9VVN2</accession>
<evidence type="ECO:0000313" key="3">
    <source>
        <dbReference type="Proteomes" id="UP000324233"/>
    </source>
</evidence>
<organism evidence="2 3">
    <name type="scientific">Aquisphaera giovannonii</name>
    <dbReference type="NCBI Taxonomy" id="406548"/>
    <lineage>
        <taxon>Bacteria</taxon>
        <taxon>Pseudomonadati</taxon>
        <taxon>Planctomycetota</taxon>
        <taxon>Planctomycetia</taxon>
        <taxon>Isosphaerales</taxon>
        <taxon>Isosphaeraceae</taxon>
        <taxon>Aquisphaera</taxon>
    </lineage>
</organism>
<protein>
    <recommendedName>
        <fullName evidence="4">Sulfotransferase domain protein</fullName>
    </recommendedName>
</protein>
<dbReference type="Proteomes" id="UP000324233">
    <property type="component" value="Chromosome"/>
</dbReference>
<name>A0A5B9VVN2_9BACT</name>
<gene>
    <name evidence="2" type="ORF">OJF2_08730</name>
</gene>
<dbReference type="Gene3D" id="3.40.50.300">
    <property type="entry name" value="P-loop containing nucleotide triphosphate hydrolases"/>
    <property type="match status" value="1"/>
</dbReference>
<dbReference type="KEGG" id="agv:OJF2_08730"/>
<evidence type="ECO:0008006" key="4">
    <source>
        <dbReference type="Google" id="ProtNLM"/>
    </source>
</evidence>
<sequence>MPTSSSGADGVGSRDAPDLRGRRVAFAVGTGRCGTHLLHELLAAEPSVSSHHELNPPNEAFHRYCRWNELPVDDRGFLDIKAREIALASPPDGLFFEASSYLSLSVKQLHRRFAARFVLMVRDPLETVLSLRAKGWYEVEYRKDEPGRPVGFHDLGNFVHFLSRLVPNGPEFERWSSLPRAARLAWFWAALNERALADLRSLPDDAWMVVRLEDLDLAKYAEIARFLGIVPTLTPDGFRAIAGRRPGASWPRPGPMDLPDAEFAQVALEVAATAGRLGYPPPSAPPRRDAMPSDPGPAPAVVGRLRKAGSATGALPPGSVLLSIDGSAPELEEIVLRGLDRGIRGYHVRIDADGGRRRLETLVALRMGHSPLVLVELAGPGDPGAEPDDDVLALIREAADLVAIEASRPADFLKAQQAAGHSGLPAVASVRSWTGLLHWRDLLRASCGVIVWRTELRRAIDEADLDHWILAHQEDALKQNKIFCVAIGPPSDSDPEAVRAAERMAGAGLSILVPSDGGPAAWGRWPTPGGGLGSPR</sequence>
<dbReference type="OrthoDB" id="7861019at2"/>
<dbReference type="RefSeq" id="WP_148591554.1">
    <property type="nucleotide sequence ID" value="NZ_CP042997.1"/>
</dbReference>
<reference evidence="2 3" key="1">
    <citation type="submission" date="2019-08" db="EMBL/GenBank/DDBJ databases">
        <title>Deep-cultivation of Planctomycetes and their phenomic and genomic characterization uncovers novel biology.</title>
        <authorList>
            <person name="Wiegand S."/>
            <person name="Jogler M."/>
            <person name="Boedeker C."/>
            <person name="Pinto D."/>
            <person name="Vollmers J."/>
            <person name="Rivas-Marin E."/>
            <person name="Kohn T."/>
            <person name="Peeters S.H."/>
            <person name="Heuer A."/>
            <person name="Rast P."/>
            <person name="Oberbeckmann S."/>
            <person name="Bunk B."/>
            <person name="Jeske O."/>
            <person name="Meyerdierks A."/>
            <person name="Storesund J.E."/>
            <person name="Kallscheuer N."/>
            <person name="Luecker S."/>
            <person name="Lage O.M."/>
            <person name="Pohl T."/>
            <person name="Merkel B.J."/>
            <person name="Hornburger P."/>
            <person name="Mueller R.-W."/>
            <person name="Bruemmer F."/>
            <person name="Labrenz M."/>
            <person name="Spormann A.M."/>
            <person name="Op den Camp H."/>
            <person name="Overmann J."/>
            <person name="Amann R."/>
            <person name="Jetten M.S.M."/>
            <person name="Mascher T."/>
            <person name="Medema M.H."/>
            <person name="Devos D.P."/>
            <person name="Kaster A.-K."/>
            <person name="Ovreas L."/>
            <person name="Rohde M."/>
            <person name="Galperin M.Y."/>
            <person name="Jogler C."/>
        </authorList>
    </citation>
    <scope>NUCLEOTIDE SEQUENCE [LARGE SCALE GENOMIC DNA]</scope>
    <source>
        <strain evidence="2 3">OJF2</strain>
    </source>
</reference>
<proteinExistence type="predicted"/>
<evidence type="ECO:0000256" key="1">
    <source>
        <dbReference type="SAM" id="MobiDB-lite"/>
    </source>
</evidence>
<feature type="region of interest" description="Disordered" evidence="1">
    <location>
        <begin position="517"/>
        <end position="536"/>
    </location>
</feature>
<dbReference type="EMBL" id="CP042997">
    <property type="protein sequence ID" value="QEH32403.1"/>
    <property type="molecule type" value="Genomic_DNA"/>
</dbReference>